<reference evidence="2 3" key="1">
    <citation type="submission" date="2021-02" db="EMBL/GenBank/DDBJ databases">
        <title>Genome assembly of Pseudopithomyces chartarum.</title>
        <authorList>
            <person name="Jauregui R."/>
            <person name="Singh J."/>
            <person name="Voisey C."/>
        </authorList>
    </citation>
    <scope>NUCLEOTIDE SEQUENCE [LARGE SCALE GENOMIC DNA]</scope>
    <source>
        <strain evidence="2 3">AGR01</strain>
    </source>
</reference>
<feature type="compositionally biased region" description="Basic and acidic residues" evidence="1">
    <location>
        <begin position="1020"/>
        <end position="1029"/>
    </location>
</feature>
<comment type="caution">
    <text evidence="2">The sequence shown here is derived from an EMBL/GenBank/DDBJ whole genome shotgun (WGS) entry which is preliminary data.</text>
</comment>
<accession>A0AAN6M5G7</accession>
<feature type="compositionally biased region" description="Basic and acidic residues" evidence="1">
    <location>
        <begin position="567"/>
        <end position="584"/>
    </location>
</feature>
<feature type="compositionally biased region" description="Basic residues" evidence="1">
    <location>
        <begin position="369"/>
        <end position="383"/>
    </location>
</feature>
<feature type="region of interest" description="Disordered" evidence="1">
    <location>
        <begin position="50"/>
        <end position="136"/>
    </location>
</feature>
<dbReference type="EMBL" id="WVTA01000001">
    <property type="protein sequence ID" value="KAK3216775.1"/>
    <property type="molecule type" value="Genomic_DNA"/>
</dbReference>
<dbReference type="InterPro" id="IPR035426">
    <property type="entry name" value="Gemin2/Brr1"/>
</dbReference>
<feature type="compositionally biased region" description="Acidic residues" evidence="1">
    <location>
        <begin position="595"/>
        <end position="604"/>
    </location>
</feature>
<feature type="compositionally biased region" description="Polar residues" evidence="1">
    <location>
        <begin position="1006"/>
        <end position="1016"/>
    </location>
</feature>
<dbReference type="GO" id="GO:0000387">
    <property type="term" value="P:spliceosomal snRNP assembly"/>
    <property type="evidence" value="ECO:0007669"/>
    <property type="project" value="InterPro"/>
</dbReference>
<feature type="compositionally biased region" description="Polar residues" evidence="1">
    <location>
        <begin position="107"/>
        <end position="124"/>
    </location>
</feature>
<feature type="compositionally biased region" description="Basic and acidic residues" evidence="1">
    <location>
        <begin position="259"/>
        <end position="274"/>
    </location>
</feature>
<keyword evidence="3" id="KW-1185">Reference proteome</keyword>
<dbReference type="Gene3D" id="1.20.58.1070">
    <property type="match status" value="1"/>
</dbReference>
<feature type="compositionally biased region" description="Acidic residues" evidence="1">
    <location>
        <begin position="894"/>
        <end position="913"/>
    </location>
</feature>
<dbReference type="Pfam" id="PF04938">
    <property type="entry name" value="SIP1"/>
    <property type="match status" value="1"/>
</dbReference>
<feature type="region of interest" description="Disordered" evidence="1">
    <location>
        <begin position="838"/>
        <end position="913"/>
    </location>
</feature>
<feature type="compositionally biased region" description="Acidic residues" evidence="1">
    <location>
        <begin position="1"/>
        <end position="12"/>
    </location>
</feature>
<evidence type="ECO:0000256" key="1">
    <source>
        <dbReference type="SAM" id="MobiDB-lite"/>
    </source>
</evidence>
<gene>
    <name evidence="2" type="ORF">GRF29_1g970568</name>
</gene>
<feature type="compositionally biased region" description="Acidic residues" evidence="1">
    <location>
        <begin position="838"/>
        <end position="852"/>
    </location>
</feature>
<feature type="compositionally biased region" description="Low complexity" evidence="1">
    <location>
        <begin position="300"/>
        <end position="311"/>
    </location>
</feature>
<dbReference type="Proteomes" id="UP001280581">
    <property type="component" value="Unassembled WGS sequence"/>
</dbReference>
<name>A0AAN6M5G7_9PLEO</name>
<feature type="region of interest" description="Disordered" evidence="1">
    <location>
        <begin position="495"/>
        <end position="604"/>
    </location>
</feature>
<protein>
    <submittedName>
        <fullName evidence="2">Uncharacterized protein</fullName>
    </submittedName>
</protein>
<organism evidence="2 3">
    <name type="scientific">Pseudopithomyces chartarum</name>
    <dbReference type="NCBI Taxonomy" id="1892770"/>
    <lineage>
        <taxon>Eukaryota</taxon>
        <taxon>Fungi</taxon>
        <taxon>Dikarya</taxon>
        <taxon>Ascomycota</taxon>
        <taxon>Pezizomycotina</taxon>
        <taxon>Dothideomycetes</taxon>
        <taxon>Pleosporomycetidae</taxon>
        <taxon>Pleosporales</taxon>
        <taxon>Massarineae</taxon>
        <taxon>Didymosphaeriaceae</taxon>
        <taxon>Pseudopithomyces</taxon>
    </lineage>
</organism>
<evidence type="ECO:0000313" key="3">
    <source>
        <dbReference type="Proteomes" id="UP001280581"/>
    </source>
</evidence>
<feature type="region of interest" description="Disordered" evidence="1">
    <location>
        <begin position="969"/>
        <end position="1059"/>
    </location>
</feature>
<feature type="compositionally biased region" description="Polar residues" evidence="1">
    <location>
        <begin position="1032"/>
        <end position="1048"/>
    </location>
</feature>
<feature type="compositionally biased region" description="Low complexity" evidence="1">
    <location>
        <begin position="56"/>
        <end position="95"/>
    </location>
</feature>
<feature type="region of interest" description="Disordered" evidence="1">
    <location>
        <begin position="629"/>
        <end position="656"/>
    </location>
</feature>
<proteinExistence type="predicted"/>
<feature type="compositionally biased region" description="Basic and acidic residues" evidence="1">
    <location>
        <begin position="160"/>
        <end position="192"/>
    </location>
</feature>
<feature type="region of interest" description="Disordered" evidence="1">
    <location>
        <begin position="150"/>
        <end position="388"/>
    </location>
</feature>
<sequence length="1097" mass="120781">MSTSAEMDDEMETTSRTSRFKEGTMNSTASIVAPPDELWRGLEMDDMMERFHDDNASPPAKAAAAPAASAAPAATTITTITANDTTATTNAPAPAARKRPVVLRGASGSSVTQTPRSRNTSLETANPPVPATDGPFSRISRAVSAWFNGSSFSSLGKRKAGSETAERRLEKGQPADKPDDVKELEERYRQMKEQGMFKPTITTGPRTVPRARQTSAYTASMPTTPTPNFPASLPGSRTPALYKTPSKRDLSKQKKLSKRVSDLEHKLQEARRELSLALSPGNPNRHPIPALPPTPKTDVSQSASEASSTEAPIVTSTKEKTGLGKIVKKRKTVREGDEDSDFKPVPTESDTDTNNIMSHADESEVVTTKKSKLARKKSSRLNGKRSTTTVETEQVVTVVPDGVAVPDVPHIPQSVNGKRVTVTPDGTRVTRDRWGPTKTLERYARHLRPYRRQLYVQTNKAHINTRYLEAGFPVMSHSGVNKATTEDGATYNKLRRPDDYLHSLSAPPPPPTKRKFDAIEVEGAQDTETPNNKRSREVVGPSREAKARTGANETARQGSANNGARANHREPILGDVRRVSRPTKENGMQTMFPGLDDDSGSDADDTTRDALAYLRSVRSEASTIPTLLVAPQQPPKDGKRDRDRDRDRSAYSNGVGDHQTVYQDGTWVAVDHDAAGDYYEDDWYDDEEDIDPQDAYYKGLLARYDTLRNTLASADPKILAALVKANPEKYADIRLPYYKSDWRYAFDNKIPTPALVAQIDDTTLYRALEYLAEVLAVGETISRQKSTWAWTLLALVGDRGTLGYYREGKVRELGHKAGQLGIRLRNGEKNHVYEDIEQSVEESGAEEEDMGDEYGQKSDQEDDGSLMDISNQLDGSTEPKPAEPSHPANNVAMSDDEGELQEDTPEDEEEPADLEAARARLLAQLGDNLVTESIPDRKVPAHQLLGKRHRHNGKVCRDPNCRVHRQAALQNAQGEKQKVATASSSTNSPQGVRLGANAQREETRSETLSAGKSNMAVTEGSKDEEEKYSQRAVPSSMQHNGATDSPKPTDNPPVPCNTNQEDEEKAILNTRVTVDMILTIVGDRYGQRDLLRFREVW</sequence>
<evidence type="ECO:0000313" key="2">
    <source>
        <dbReference type="EMBL" id="KAK3216775.1"/>
    </source>
</evidence>
<dbReference type="AlphaFoldDB" id="A0AAN6M5G7"/>
<feature type="compositionally biased region" description="Polar residues" evidence="1">
    <location>
        <begin position="212"/>
        <end position="223"/>
    </location>
</feature>
<feature type="compositionally biased region" description="Polar residues" evidence="1">
    <location>
        <begin position="969"/>
        <end position="990"/>
    </location>
</feature>
<feature type="region of interest" description="Disordered" evidence="1">
    <location>
        <begin position="1"/>
        <end position="37"/>
    </location>
</feature>
<feature type="compositionally biased region" description="Basic and acidic residues" evidence="1">
    <location>
        <begin position="636"/>
        <end position="649"/>
    </location>
</feature>
<feature type="compositionally biased region" description="Polar residues" evidence="1">
    <location>
        <begin position="551"/>
        <end position="564"/>
    </location>
</feature>